<evidence type="ECO:0000256" key="1">
    <source>
        <dbReference type="SAM" id="MobiDB-lite"/>
    </source>
</evidence>
<feature type="region of interest" description="Disordered" evidence="1">
    <location>
        <begin position="1"/>
        <end position="21"/>
    </location>
</feature>
<comment type="caution">
    <text evidence="2">The sequence shown here is derived from an EMBL/GenBank/DDBJ whole genome shotgun (WGS) entry which is preliminary data.</text>
</comment>
<reference evidence="2" key="1">
    <citation type="submission" date="2022-10" db="EMBL/GenBank/DDBJ databases">
        <title>Tapping the CABI collections for fungal endophytes: first genome assemblies for Collariella, Neodidymelliopsis, Ascochyta clinopodiicola, Didymella pomorum, Didymosphaeria variabile, Neocosmospora piperis and Neocucurbitaria cava.</title>
        <authorList>
            <person name="Hill R."/>
        </authorList>
    </citation>
    <scope>NUCLEOTIDE SEQUENCE</scope>
    <source>
        <strain evidence="2">IMI 360193</strain>
    </source>
</reference>
<dbReference type="EMBL" id="JAPEUV010000135">
    <property type="protein sequence ID" value="KAJ4331867.1"/>
    <property type="molecule type" value="Genomic_DNA"/>
</dbReference>
<organism evidence="2 3">
    <name type="scientific">Didymella glomerata</name>
    <dbReference type="NCBI Taxonomy" id="749621"/>
    <lineage>
        <taxon>Eukaryota</taxon>
        <taxon>Fungi</taxon>
        <taxon>Dikarya</taxon>
        <taxon>Ascomycota</taxon>
        <taxon>Pezizomycotina</taxon>
        <taxon>Dothideomycetes</taxon>
        <taxon>Pleosporomycetidae</taxon>
        <taxon>Pleosporales</taxon>
        <taxon>Pleosporineae</taxon>
        <taxon>Didymellaceae</taxon>
        <taxon>Didymella</taxon>
    </lineage>
</organism>
<dbReference type="Proteomes" id="UP001140562">
    <property type="component" value="Unassembled WGS sequence"/>
</dbReference>
<dbReference type="AlphaFoldDB" id="A0A9W9BVS0"/>
<protein>
    <submittedName>
        <fullName evidence="2">Uncharacterized protein</fullName>
    </submittedName>
</protein>
<dbReference type="OrthoDB" id="10381586at2759"/>
<proteinExistence type="predicted"/>
<accession>A0A9W9BVS0</accession>
<name>A0A9W9BVS0_9PLEO</name>
<gene>
    <name evidence="2" type="ORF">N0V87_008804</name>
</gene>
<sequence length="181" mass="19808">MSSTPSAAMVPSGTSPFGPLRPAPNPGQLRCHIGDLPIWILERILIDNLLADGGLPAVSDFVVAAPGLAAKAIRIVPHLFTVCGVDEMGFRKDFRFWRKLSKLRRHQSKKGLWKVGDTSALREEAQLHGEKAAETVAIAEHQESGGIADWRKDIPAAHGIDETLWNGDIDFEQELQKLRSG</sequence>
<keyword evidence="3" id="KW-1185">Reference proteome</keyword>
<evidence type="ECO:0000313" key="2">
    <source>
        <dbReference type="EMBL" id="KAJ4331867.1"/>
    </source>
</evidence>
<evidence type="ECO:0000313" key="3">
    <source>
        <dbReference type="Proteomes" id="UP001140562"/>
    </source>
</evidence>